<name>G8XT54_9BETA</name>
<dbReference type="SMART" id="SM00034">
    <property type="entry name" value="CLECT"/>
    <property type="match status" value="1"/>
</dbReference>
<dbReference type="SUPFAM" id="SSF56436">
    <property type="entry name" value="C-type lectin-like"/>
    <property type="match status" value="1"/>
</dbReference>
<dbReference type="RefSeq" id="YP_004940312.1">
    <property type="nucleotide sequence ID" value="NC_016448.1"/>
</dbReference>
<gene>
    <name evidence="3" type="primary">S28</name>
</gene>
<dbReference type="GO" id="GO:0030246">
    <property type="term" value="F:carbohydrate binding"/>
    <property type="evidence" value="ECO:0007669"/>
    <property type="project" value="UniProtKB-KW"/>
</dbReference>
<dbReference type="GeneID" id="11464371"/>
<dbReference type="PANTHER" id="PTHR45710:SF35">
    <property type="entry name" value="C-TYPE LECTIN DOMAIN FAMILY 2 MEMBER D"/>
    <property type="match status" value="1"/>
</dbReference>
<keyword evidence="4" id="KW-1185">Reference proteome</keyword>
<dbReference type="OrthoDB" id="23048at10239"/>
<dbReference type="InterPro" id="IPR016186">
    <property type="entry name" value="C-type_lectin-like/link_sf"/>
</dbReference>
<dbReference type="Pfam" id="PF00059">
    <property type="entry name" value="Lectin_C"/>
    <property type="match status" value="1"/>
</dbReference>
<dbReference type="EMBL" id="FJ483967">
    <property type="protein sequence ID" value="AEV81003.1"/>
    <property type="molecule type" value="Genomic_DNA"/>
</dbReference>
<dbReference type="InterPro" id="IPR050828">
    <property type="entry name" value="C-type_lectin/matrix_domain"/>
</dbReference>
<dbReference type="Gene3D" id="3.10.100.10">
    <property type="entry name" value="Mannose-Binding Protein A, subunit A"/>
    <property type="match status" value="1"/>
</dbReference>
<dbReference type="KEGG" id="vg:11464371"/>
<evidence type="ECO:0000313" key="4">
    <source>
        <dbReference type="Proteomes" id="UP000097892"/>
    </source>
</evidence>
<dbReference type="InterPro" id="IPR001304">
    <property type="entry name" value="C-type_lectin-like"/>
</dbReference>
<accession>G8XT54</accession>
<organism evidence="3 4">
    <name type="scientific">Saimiriine betaherpesvirus 4</name>
    <dbReference type="NCBI Taxonomy" id="1535247"/>
    <lineage>
        <taxon>Viruses</taxon>
        <taxon>Duplodnaviria</taxon>
        <taxon>Heunggongvirae</taxon>
        <taxon>Peploviricota</taxon>
        <taxon>Herviviricetes</taxon>
        <taxon>Herpesvirales</taxon>
        <taxon>Orthoherpesviridae</taxon>
        <taxon>Betaherpesvirinae</taxon>
        <taxon>Cytomegalovirus</taxon>
        <taxon>Cytomegalovirus saimiriinebeta4</taxon>
    </lineage>
</organism>
<keyword evidence="1" id="KW-0430">Lectin</keyword>
<dbReference type="PANTHER" id="PTHR45710">
    <property type="entry name" value="C-TYPE LECTIN DOMAIN-CONTAINING PROTEIN 180"/>
    <property type="match status" value="1"/>
</dbReference>
<dbReference type="InterPro" id="IPR016187">
    <property type="entry name" value="CTDL_fold"/>
</dbReference>
<evidence type="ECO:0000259" key="2">
    <source>
        <dbReference type="PROSITE" id="PS50041"/>
    </source>
</evidence>
<dbReference type="Proteomes" id="UP000097892">
    <property type="component" value="Segment"/>
</dbReference>
<reference evidence="3" key="1">
    <citation type="submission" date="2011-12" db="EMBL/GenBank/DDBJ databases">
        <title>Comparative genomics of primate cytomegaloviruses.</title>
        <authorList>
            <person name="Davison A.J."/>
            <person name="Holton M."/>
            <person name="Dolan A."/>
            <person name="Dargan D.J."/>
            <person name="Gatherer D."/>
            <person name="Hayward G.S."/>
        </authorList>
    </citation>
    <scope>NUCLEOTIDE SEQUENCE [LARGE SCALE GENOMIC DNA]</scope>
    <source>
        <strain evidence="3">SqSHV</strain>
    </source>
</reference>
<proteinExistence type="predicted"/>
<evidence type="ECO:0000313" key="3">
    <source>
        <dbReference type="EMBL" id="AEV81003.1"/>
    </source>
</evidence>
<dbReference type="InterPro" id="IPR033992">
    <property type="entry name" value="NKR-like_CTLD"/>
</dbReference>
<dbReference type="CDD" id="cd03593">
    <property type="entry name" value="CLECT_NK_receptors_like"/>
    <property type="match status" value="1"/>
</dbReference>
<evidence type="ECO:0000256" key="1">
    <source>
        <dbReference type="ARBA" id="ARBA00022734"/>
    </source>
</evidence>
<protein>
    <submittedName>
        <fullName evidence="3">Protein S28</fullName>
    </submittedName>
</protein>
<dbReference type="PROSITE" id="PS50041">
    <property type="entry name" value="C_TYPE_LECTIN_2"/>
    <property type="match status" value="1"/>
</dbReference>
<feature type="domain" description="C-type lectin" evidence="2">
    <location>
        <begin position="44"/>
        <end position="145"/>
    </location>
</feature>
<sequence>MIIASNLITMTVLGFKAARIAYDDRKQSDLKHILVTCPKTWIGFGNKCFYFSEDTRNWTFSEVYCAGINDTLAQFTTMEELNFLKRYKGPSEHWVGLRRQSSNHTWKWIDETEHNNTFPIRGVGEYAYLNDNGVGSASVYTDRKWICSRMFNTTVACHTSQDSSVR</sequence>